<keyword evidence="5 7" id="KW-0472">Membrane</keyword>
<gene>
    <name evidence="9" type="ORF">CTRG_05380</name>
</gene>
<dbReference type="HOGENOM" id="CLU_000960_22_0_1"/>
<organism evidence="9 10">
    <name type="scientific">Candida tropicalis (strain ATCC MYA-3404 / T1)</name>
    <name type="common">Yeast</name>
    <dbReference type="NCBI Taxonomy" id="294747"/>
    <lineage>
        <taxon>Eukaryota</taxon>
        <taxon>Fungi</taxon>
        <taxon>Dikarya</taxon>
        <taxon>Ascomycota</taxon>
        <taxon>Saccharomycotina</taxon>
        <taxon>Pichiomycetes</taxon>
        <taxon>Debaryomycetaceae</taxon>
        <taxon>Candida/Lodderomyces clade</taxon>
        <taxon>Candida</taxon>
    </lineage>
</organism>
<dbReference type="eggNOG" id="KOG0254">
    <property type="taxonomic scope" value="Eukaryota"/>
</dbReference>
<feature type="transmembrane region" description="Helical" evidence="7">
    <location>
        <begin position="41"/>
        <end position="63"/>
    </location>
</feature>
<dbReference type="GO" id="GO:0005886">
    <property type="term" value="C:plasma membrane"/>
    <property type="evidence" value="ECO:0007669"/>
    <property type="project" value="TreeGrafter"/>
</dbReference>
<accession>C5MH26</accession>
<comment type="similarity">
    <text evidence="2">Belongs to the major facilitator superfamily.</text>
</comment>
<proteinExistence type="inferred from homology"/>
<dbReference type="RefSeq" id="XP_002551082.1">
    <property type="nucleotide sequence ID" value="XM_002551036.1"/>
</dbReference>
<feature type="transmembrane region" description="Helical" evidence="7">
    <location>
        <begin position="83"/>
        <end position="105"/>
    </location>
</feature>
<dbReference type="STRING" id="294747.C5MH26"/>
<feature type="transmembrane region" description="Helical" evidence="7">
    <location>
        <begin position="367"/>
        <end position="385"/>
    </location>
</feature>
<reference evidence="9 10" key="1">
    <citation type="journal article" date="2009" name="Nature">
        <title>Evolution of pathogenicity and sexual reproduction in eight Candida genomes.</title>
        <authorList>
            <person name="Butler G."/>
            <person name="Rasmussen M.D."/>
            <person name="Lin M.F."/>
            <person name="Santos M.A."/>
            <person name="Sakthikumar S."/>
            <person name="Munro C.A."/>
            <person name="Rheinbay E."/>
            <person name="Grabherr M."/>
            <person name="Forche A."/>
            <person name="Reedy J.L."/>
            <person name="Agrafioti I."/>
            <person name="Arnaud M.B."/>
            <person name="Bates S."/>
            <person name="Brown A.J."/>
            <person name="Brunke S."/>
            <person name="Costanzo M.C."/>
            <person name="Fitzpatrick D.A."/>
            <person name="de Groot P.W."/>
            <person name="Harris D."/>
            <person name="Hoyer L.L."/>
            <person name="Hube B."/>
            <person name="Klis F.M."/>
            <person name="Kodira C."/>
            <person name="Lennard N."/>
            <person name="Logue M.E."/>
            <person name="Martin R."/>
            <person name="Neiman A.M."/>
            <person name="Nikolaou E."/>
            <person name="Quail M.A."/>
            <person name="Quinn J."/>
            <person name="Santos M.C."/>
            <person name="Schmitzberger F.F."/>
            <person name="Sherlock G."/>
            <person name="Shah P."/>
            <person name="Silverstein K.A."/>
            <person name="Skrzypek M.S."/>
            <person name="Soll D."/>
            <person name="Staggs R."/>
            <person name="Stansfield I."/>
            <person name="Stumpf M.P."/>
            <person name="Sudbery P.E."/>
            <person name="Srikantha T."/>
            <person name="Zeng Q."/>
            <person name="Berman J."/>
            <person name="Berriman M."/>
            <person name="Heitman J."/>
            <person name="Gow N.A."/>
            <person name="Lorenz M.C."/>
            <person name="Birren B.W."/>
            <person name="Kellis M."/>
            <person name="Cuomo C.A."/>
        </authorList>
    </citation>
    <scope>NUCLEOTIDE SEQUENCE [LARGE SCALE GENOMIC DNA]</scope>
    <source>
        <strain evidence="10">ATCC MYA-3404 / T1</strain>
    </source>
</reference>
<dbReference type="InterPro" id="IPR020846">
    <property type="entry name" value="MFS_dom"/>
</dbReference>
<dbReference type="Pfam" id="PF07690">
    <property type="entry name" value="MFS_1"/>
    <property type="match status" value="1"/>
</dbReference>
<evidence type="ECO:0000256" key="7">
    <source>
        <dbReference type="SAM" id="Phobius"/>
    </source>
</evidence>
<dbReference type="KEGG" id="ctp:CTRG_05380"/>
<evidence type="ECO:0000313" key="10">
    <source>
        <dbReference type="Proteomes" id="UP000002037"/>
    </source>
</evidence>
<evidence type="ECO:0000256" key="5">
    <source>
        <dbReference type="ARBA" id="ARBA00023136"/>
    </source>
</evidence>
<dbReference type="Gene3D" id="1.20.1250.20">
    <property type="entry name" value="MFS general substrate transporter like domains"/>
    <property type="match status" value="2"/>
</dbReference>
<evidence type="ECO:0000256" key="2">
    <source>
        <dbReference type="ARBA" id="ARBA00008335"/>
    </source>
</evidence>
<feature type="transmembrane region" description="Helical" evidence="7">
    <location>
        <begin position="151"/>
        <end position="179"/>
    </location>
</feature>
<evidence type="ECO:0000259" key="8">
    <source>
        <dbReference type="PROSITE" id="PS50850"/>
    </source>
</evidence>
<dbReference type="VEuPathDB" id="FungiDB:CTRG_05380"/>
<dbReference type="AlphaFoldDB" id="C5MH26"/>
<dbReference type="PROSITE" id="PS50850">
    <property type="entry name" value="MFS"/>
    <property type="match status" value="1"/>
</dbReference>
<dbReference type="SUPFAM" id="SSF103473">
    <property type="entry name" value="MFS general substrate transporter"/>
    <property type="match status" value="1"/>
</dbReference>
<evidence type="ECO:0000256" key="6">
    <source>
        <dbReference type="SAM" id="MobiDB-lite"/>
    </source>
</evidence>
<keyword evidence="10" id="KW-1185">Reference proteome</keyword>
<dbReference type="OrthoDB" id="10021397at2759"/>
<dbReference type="InterPro" id="IPR036259">
    <property type="entry name" value="MFS_trans_sf"/>
</dbReference>
<keyword evidence="4 7" id="KW-1133">Transmembrane helix</keyword>
<keyword evidence="3 7" id="KW-0812">Transmembrane</keyword>
<evidence type="ECO:0000256" key="1">
    <source>
        <dbReference type="ARBA" id="ARBA00004141"/>
    </source>
</evidence>
<feature type="region of interest" description="Disordered" evidence="6">
    <location>
        <begin position="392"/>
        <end position="414"/>
    </location>
</feature>
<dbReference type="EMBL" id="GG692402">
    <property type="protein sequence ID" value="EER30928.1"/>
    <property type="molecule type" value="Genomic_DNA"/>
</dbReference>
<feature type="compositionally biased region" description="Basic and acidic residues" evidence="6">
    <location>
        <begin position="392"/>
        <end position="401"/>
    </location>
</feature>
<dbReference type="InterPro" id="IPR011701">
    <property type="entry name" value="MFS"/>
</dbReference>
<dbReference type="PANTHER" id="PTHR23501:SF198">
    <property type="entry name" value="AZOLE RESISTANCE PROTEIN 1-RELATED"/>
    <property type="match status" value="1"/>
</dbReference>
<evidence type="ECO:0000256" key="3">
    <source>
        <dbReference type="ARBA" id="ARBA00022692"/>
    </source>
</evidence>
<dbReference type="Proteomes" id="UP000002037">
    <property type="component" value="Unassembled WGS sequence"/>
</dbReference>
<feature type="transmembrane region" description="Helical" evidence="7">
    <location>
        <begin position="111"/>
        <end position="131"/>
    </location>
</feature>
<sequence length="414" mass="45578">MVILTEVVPMSKRSLVFASISVVYSTSSVLGPIIGGGLEKISWRWCFYINLPIGGIALCVLLFGFHPPKTKGNIKEKLSQIDFIGFILLTSGLVILLLALTFGGINYPWNSGSIIALFTVGSALLLLFILWNFKYSENPIILSEFLKNWRVLMACLAGMFNFAFFISNLTYLAVYFQVIFNHGSLQSGIDLLPLVISVTLASLANSFFIDFTKNVKITMIVSGILSPLGTGLILLFNTDRNVGLHIGILIISGISIGLQFQSSLLSAQLAVPKDIPGATILVTVFSDFLKNIASTIAVTLSQLLYQTTGQNYINKLLKKLDKNSQEYNDLKNYTASSLISNPELVQNLPSNTRSLVLEQFMKGLKNVFYLGLAFAILCFFTSIFTTNQRIPKSSEIKTKESDDNEEPTANEGEK</sequence>
<feature type="domain" description="Major facilitator superfamily (MFS) profile" evidence="8">
    <location>
        <begin position="1"/>
        <end position="390"/>
    </location>
</feature>
<evidence type="ECO:0000256" key="4">
    <source>
        <dbReference type="ARBA" id="ARBA00022989"/>
    </source>
</evidence>
<feature type="transmembrane region" description="Helical" evidence="7">
    <location>
        <begin position="242"/>
        <end position="260"/>
    </location>
</feature>
<dbReference type="GeneID" id="8299704"/>
<dbReference type="GO" id="GO:0022857">
    <property type="term" value="F:transmembrane transporter activity"/>
    <property type="evidence" value="ECO:0007669"/>
    <property type="project" value="InterPro"/>
</dbReference>
<dbReference type="PANTHER" id="PTHR23501">
    <property type="entry name" value="MAJOR FACILITATOR SUPERFAMILY"/>
    <property type="match status" value="1"/>
</dbReference>
<evidence type="ECO:0000313" key="9">
    <source>
        <dbReference type="EMBL" id="EER30928.1"/>
    </source>
</evidence>
<name>C5MH26_CANTT</name>
<comment type="subcellular location">
    <subcellularLocation>
        <location evidence="1">Membrane</location>
        <topology evidence="1">Multi-pass membrane protein</topology>
    </subcellularLocation>
</comment>
<feature type="transmembrane region" description="Helical" evidence="7">
    <location>
        <begin position="15"/>
        <end position="35"/>
    </location>
</feature>
<feature type="transmembrane region" description="Helical" evidence="7">
    <location>
        <begin position="217"/>
        <end position="236"/>
    </location>
</feature>
<protein>
    <recommendedName>
        <fullName evidence="8">Major facilitator superfamily (MFS) profile domain-containing protein</fullName>
    </recommendedName>
</protein>